<dbReference type="InterPro" id="IPR013785">
    <property type="entry name" value="Aldolase_TIM"/>
</dbReference>
<name>A0ABU2BZ29_9ACTN</name>
<feature type="modified residue" description="4-aspartylphosphate" evidence="1">
    <location>
        <position position="19"/>
    </location>
</feature>
<protein>
    <submittedName>
        <fullName evidence="3">YesN/AraC family two-component response regulator</fullName>
    </submittedName>
</protein>
<evidence type="ECO:0000313" key="3">
    <source>
        <dbReference type="EMBL" id="MDR7363660.1"/>
    </source>
</evidence>
<dbReference type="InterPro" id="IPR011006">
    <property type="entry name" value="CheY-like_superfamily"/>
</dbReference>
<evidence type="ECO:0000256" key="1">
    <source>
        <dbReference type="PROSITE-ProRule" id="PRU00169"/>
    </source>
</evidence>
<comment type="caution">
    <text evidence="3">The sequence shown here is derived from an EMBL/GenBank/DDBJ whole genome shotgun (WGS) entry which is preliminary data.</text>
</comment>
<dbReference type="RefSeq" id="WP_310304308.1">
    <property type="nucleotide sequence ID" value="NZ_BAAAPS010000003.1"/>
</dbReference>
<reference evidence="3 4" key="1">
    <citation type="submission" date="2023-07" db="EMBL/GenBank/DDBJ databases">
        <title>Sequencing the genomes of 1000 actinobacteria strains.</title>
        <authorList>
            <person name="Klenk H.-P."/>
        </authorList>
    </citation>
    <scope>NUCLEOTIDE SEQUENCE [LARGE SCALE GENOMIC DNA]</scope>
    <source>
        <strain evidence="3 4">DSM 19426</strain>
    </source>
</reference>
<keyword evidence="4" id="KW-1185">Reference proteome</keyword>
<dbReference type="EMBL" id="JAVDYG010000001">
    <property type="protein sequence ID" value="MDR7363660.1"/>
    <property type="molecule type" value="Genomic_DNA"/>
</dbReference>
<dbReference type="Gene3D" id="3.20.20.70">
    <property type="entry name" value="Aldolase class I"/>
    <property type="match status" value="1"/>
</dbReference>
<dbReference type="PROSITE" id="PS50110">
    <property type="entry name" value="RESPONSE_REGULATORY"/>
    <property type="match status" value="1"/>
</dbReference>
<dbReference type="SUPFAM" id="SSF52172">
    <property type="entry name" value="CheY-like"/>
    <property type="match status" value="1"/>
</dbReference>
<organism evidence="3 4">
    <name type="scientific">Nocardioides marmoribigeumensis</name>
    <dbReference type="NCBI Taxonomy" id="433649"/>
    <lineage>
        <taxon>Bacteria</taxon>
        <taxon>Bacillati</taxon>
        <taxon>Actinomycetota</taxon>
        <taxon>Actinomycetes</taxon>
        <taxon>Propionibacteriales</taxon>
        <taxon>Nocardioidaceae</taxon>
        <taxon>Nocardioides</taxon>
    </lineage>
</organism>
<dbReference type="Proteomes" id="UP001183648">
    <property type="component" value="Unassembled WGS sequence"/>
</dbReference>
<keyword evidence="1" id="KW-0597">Phosphoprotein</keyword>
<accession>A0ABU2BZ29</accession>
<dbReference type="InterPro" id="IPR001789">
    <property type="entry name" value="Sig_transdc_resp-reg_receiver"/>
</dbReference>
<proteinExistence type="predicted"/>
<feature type="domain" description="Response regulatory" evidence="2">
    <location>
        <begin position="1"/>
        <end position="68"/>
    </location>
</feature>
<gene>
    <name evidence="3" type="ORF">J2S63_003213</name>
</gene>
<sequence length="68" mass="7069">MVRVAIADDAPDIRLLVLDLSMPVMSGLEALPHVLRASPSTGVVVLSGFSASVGLLTRRGQTGRPDSV</sequence>
<evidence type="ECO:0000313" key="4">
    <source>
        <dbReference type="Proteomes" id="UP001183648"/>
    </source>
</evidence>
<evidence type="ECO:0000259" key="2">
    <source>
        <dbReference type="PROSITE" id="PS50110"/>
    </source>
</evidence>